<dbReference type="InterPro" id="IPR016162">
    <property type="entry name" value="Ald_DH_N"/>
</dbReference>
<keyword evidence="1 3" id="KW-0560">Oxidoreductase</keyword>
<dbReference type="Gene3D" id="3.40.605.10">
    <property type="entry name" value="Aldehyde Dehydrogenase, Chain A, domain 1"/>
    <property type="match status" value="1"/>
</dbReference>
<organism evidence="5 6">
    <name type="scientific">Umezawaea tangerina</name>
    <dbReference type="NCBI Taxonomy" id="84725"/>
    <lineage>
        <taxon>Bacteria</taxon>
        <taxon>Bacillati</taxon>
        <taxon>Actinomycetota</taxon>
        <taxon>Actinomycetes</taxon>
        <taxon>Pseudonocardiales</taxon>
        <taxon>Pseudonocardiaceae</taxon>
        <taxon>Umezawaea</taxon>
    </lineage>
</organism>
<dbReference type="PROSITE" id="PS00687">
    <property type="entry name" value="ALDEHYDE_DEHYDR_GLU"/>
    <property type="match status" value="1"/>
</dbReference>
<protein>
    <submittedName>
        <fullName evidence="5">Betaine-aldehyde dehydrogenase</fullName>
    </submittedName>
</protein>
<dbReference type="RefSeq" id="WP_211304638.1">
    <property type="nucleotide sequence ID" value="NZ_PVTF01000010.1"/>
</dbReference>
<dbReference type="NCBIfam" id="NF010000">
    <property type="entry name" value="PRK13473.1"/>
    <property type="match status" value="1"/>
</dbReference>
<dbReference type="AlphaFoldDB" id="A0A2T0SV73"/>
<dbReference type="PROSITE" id="PS00070">
    <property type="entry name" value="ALDEHYDE_DEHYDR_CYS"/>
    <property type="match status" value="1"/>
</dbReference>
<reference evidence="5 6" key="1">
    <citation type="submission" date="2018-03" db="EMBL/GenBank/DDBJ databases">
        <title>Genomic Encyclopedia of Archaeal and Bacterial Type Strains, Phase II (KMG-II): from individual species to whole genera.</title>
        <authorList>
            <person name="Goeker M."/>
        </authorList>
    </citation>
    <scope>NUCLEOTIDE SEQUENCE [LARGE SCALE GENOMIC DNA]</scope>
    <source>
        <strain evidence="5 6">DSM 44720</strain>
    </source>
</reference>
<proteinExistence type="inferred from homology"/>
<evidence type="ECO:0000256" key="2">
    <source>
        <dbReference type="PROSITE-ProRule" id="PRU10007"/>
    </source>
</evidence>
<dbReference type="InterPro" id="IPR016163">
    <property type="entry name" value="Ald_DH_C"/>
</dbReference>
<comment type="similarity">
    <text evidence="3">Belongs to the aldehyde dehydrogenase family.</text>
</comment>
<dbReference type="InterPro" id="IPR015590">
    <property type="entry name" value="Aldehyde_DH_dom"/>
</dbReference>
<gene>
    <name evidence="5" type="ORF">CLV43_110122</name>
</gene>
<feature type="domain" description="Aldehyde dehydrogenase" evidence="4">
    <location>
        <begin position="16"/>
        <end position="466"/>
    </location>
</feature>
<dbReference type="PANTHER" id="PTHR11699">
    <property type="entry name" value="ALDEHYDE DEHYDROGENASE-RELATED"/>
    <property type="match status" value="1"/>
</dbReference>
<dbReference type="FunFam" id="3.40.605.10:FF:000001">
    <property type="entry name" value="Aldehyde dehydrogenase 1"/>
    <property type="match status" value="1"/>
</dbReference>
<name>A0A2T0SV73_9PSEU</name>
<evidence type="ECO:0000259" key="4">
    <source>
        <dbReference type="Pfam" id="PF00171"/>
    </source>
</evidence>
<dbReference type="EMBL" id="PVTF01000010">
    <property type="protein sequence ID" value="PRY37311.1"/>
    <property type="molecule type" value="Genomic_DNA"/>
</dbReference>
<dbReference type="Proteomes" id="UP000239494">
    <property type="component" value="Unassembled WGS sequence"/>
</dbReference>
<dbReference type="Gene3D" id="3.40.309.10">
    <property type="entry name" value="Aldehyde Dehydrogenase, Chain A, domain 2"/>
    <property type="match status" value="1"/>
</dbReference>
<evidence type="ECO:0000256" key="1">
    <source>
        <dbReference type="ARBA" id="ARBA00023002"/>
    </source>
</evidence>
<dbReference type="InterPro" id="IPR016161">
    <property type="entry name" value="Ald_DH/histidinol_DH"/>
</dbReference>
<evidence type="ECO:0000313" key="5">
    <source>
        <dbReference type="EMBL" id="PRY37311.1"/>
    </source>
</evidence>
<dbReference type="Pfam" id="PF00171">
    <property type="entry name" value="Aldedh"/>
    <property type="match status" value="1"/>
</dbReference>
<comment type="caution">
    <text evidence="5">The sequence shown here is derived from an EMBL/GenBank/DDBJ whole genome shotgun (WGS) entry which is preliminary data.</text>
</comment>
<dbReference type="InterPro" id="IPR016160">
    <property type="entry name" value="Ald_DH_CS_CYS"/>
</dbReference>
<accession>A0A2T0SV73</accession>
<keyword evidence="6" id="KW-1185">Reference proteome</keyword>
<sequence>MRFRNLVNGKESDAADGRELEVVDPATGEVYATSPLSGAADVDAALDAASTAFATWRWSTPAERQLALLRIADELEARTAEVVAVEVADTGKPVALTASEEVGPCVDHLRFFAGAARLLEGRSAGEYARGFASVVRREPVGVCAQVTPWNYPLMMAVWKIAPAVAAGNAVVVKPSECTPASTALLGAICAGHLPPGVVNVVCGDRDTGRALVAHPRPDLVSITGSVRAGTEVAGAAGLKRTHLELGGKSPVVVFADADLAAAAGTVAAAGFFNAGQDCTAATRVLVEASAHDEFLAALVGHARATRTGGPEDTTADYGPLSSADHLARVAGFVDRLPPHAVLETGGTRVGDRGYFYAPTVVSGLRQRDEAVQQEIFGPVVTVQPFTDEESAVRMANGVAHGLASSVWTRDHGTALRMSARLDFGVVWVNAHSVFASEMPHGGFKDSGYGKDLSGYALEDYTRVKHVMSAF</sequence>
<evidence type="ECO:0000256" key="3">
    <source>
        <dbReference type="RuleBase" id="RU003345"/>
    </source>
</evidence>
<dbReference type="InterPro" id="IPR029510">
    <property type="entry name" value="Ald_DH_CS_GLU"/>
</dbReference>
<dbReference type="SUPFAM" id="SSF53720">
    <property type="entry name" value="ALDH-like"/>
    <property type="match status" value="1"/>
</dbReference>
<evidence type="ECO:0000313" key="6">
    <source>
        <dbReference type="Proteomes" id="UP000239494"/>
    </source>
</evidence>
<feature type="active site" evidence="2">
    <location>
        <position position="244"/>
    </location>
</feature>
<dbReference type="GO" id="GO:0016620">
    <property type="term" value="F:oxidoreductase activity, acting on the aldehyde or oxo group of donors, NAD or NADP as acceptor"/>
    <property type="evidence" value="ECO:0007669"/>
    <property type="project" value="InterPro"/>
</dbReference>